<dbReference type="RefSeq" id="WP_109712277.1">
    <property type="nucleotide sequence ID" value="NZ_QGDS01000008.1"/>
</dbReference>
<dbReference type="Proteomes" id="UP000254051">
    <property type="component" value="Unassembled WGS sequence"/>
</dbReference>
<accession>A0A315ZVK3</accession>
<reference evidence="3" key="1">
    <citation type="submission" date="2017-07" db="EMBL/GenBank/DDBJ databases">
        <authorList>
            <person name="Varghese N."/>
            <person name="Submissions S."/>
        </authorList>
    </citation>
    <scope>NUCLEOTIDE SEQUENCE [LARGE SCALE GENOMIC DNA]</scope>
    <source>
        <strain evidence="3">NLAE-zl-C134</strain>
    </source>
</reference>
<evidence type="ECO:0000313" key="2">
    <source>
        <dbReference type="EMBL" id="SUQ14938.1"/>
    </source>
</evidence>
<evidence type="ECO:0000259" key="1">
    <source>
        <dbReference type="Pfam" id="PF06445"/>
    </source>
</evidence>
<keyword evidence="3" id="KW-1185">Reference proteome</keyword>
<dbReference type="OrthoDB" id="4772335at2"/>
<evidence type="ECO:0000313" key="3">
    <source>
        <dbReference type="Proteomes" id="UP000254051"/>
    </source>
</evidence>
<feature type="domain" description="GyrI-like small molecule binding" evidence="1">
    <location>
        <begin position="21"/>
        <end position="208"/>
    </location>
</feature>
<name>A0A315ZVK3_9FIRM</name>
<dbReference type="EMBL" id="UHJJ01000008">
    <property type="protein sequence ID" value="SUQ14938.1"/>
    <property type="molecule type" value="Genomic_DNA"/>
</dbReference>
<dbReference type="InterPro" id="IPR008319">
    <property type="entry name" value="GyrI-like_CCH_Lin2189-like"/>
</dbReference>
<gene>
    <name evidence="2" type="ORF">SAMN05216529_108163</name>
</gene>
<dbReference type="Pfam" id="PF06445">
    <property type="entry name" value="GyrI-like"/>
    <property type="match status" value="1"/>
</dbReference>
<protein>
    <recommendedName>
        <fullName evidence="1">GyrI-like small molecule binding domain-containing protein</fullName>
    </recommendedName>
</protein>
<sequence length="211" mass="24693">MAFDYKNEYKEFYLPPKKPGLIDIPEINYIAVGGKGDPNEPDGEYKAAMNLLYGIAFTIKMSYKGNHKMDGYFPYVVPPLEGLWWQRDTDGIDYTHKKDFEWVSMIRLPEFVTKDEFDWAVREATEKKHCDFSKVQFFSYNEGLCVQCMHIGSYDDEPATIQMMNSFIQENGYAPDLSKTRFHHEIYLSDPRRTAAEKLRTVIRQPIKEVI</sequence>
<dbReference type="InterPro" id="IPR011256">
    <property type="entry name" value="Reg_factor_effector_dom_sf"/>
</dbReference>
<dbReference type="PIRSF" id="PIRSF031644">
    <property type="entry name" value="UCP031644"/>
    <property type="match status" value="1"/>
</dbReference>
<dbReference type="AlphaFoldDB" id="A0A315ZVK3"/>
<dbReference type="InterPro" id="IPR029442">
    <property type="entry name" value="GyrI-like"/>
</dbReference>
<dbReference type="SUPFAM" id="SSF55136">
    <property type="entry name" value="Probable bacterial effector-binding domain"/>
    <property type="match status" value="1"/>
</dbReference>
<organism evidence="2 3">
    <name type="scientific">Faecalicatena contorta</name>
    <dbReference type="NCBI Taxonomy" id="39482"/>
    <lineage>
        <taxon>Bacteria</taxon>
        <taxon>Bacillati</taxon>
        <taxon>Bacillota</taxon>
        <taxon>Clostridia</taxon>
        <taxon>Lachnospirales</taxon>
        <taxon>Lachnospiraceae</taxon>
        <taxon>Faecalicatena</taxon>
    </lineage>
</organism>
<dbReference type="Gene3D" id="3.20.80.10">
    <property type="entry name" value="Regulatory factor, effector binding domain"/>
    <property type="match status" value="1"/>
</dbReference>
<proteinExistence type="predicted"/>